<evidence type="ECO:0000256" key="1">
    <source>
        <dbReference type="ARBA" id="ARBA00008779"/>
    </source>
</evidence>
<name>A0ABW5KG15_9SPHI</name>
<accession>A0ABW5KG15</accession>
<dbReference type="CDD" id="cd16031">
    <property type="entry name" value="G6S_like"/>
    <property type="match status" value="1"/>
</dbReference>
<dbReference type="InterPro" id="IPR017850">
    <property type="entry name" value="Alkaline_phosphatase_core_sf"/>
</dbReference>
<gene>
    <name evidence="4" type="ORF">ACFSR5_03395</name>
</gene>
<proteinExistence type="inferred from homology"/>
<feature type="domain" description="N-sulphoglucosamine sulphohydrolase C-terminal" evidence="3">
    <location>
        <begin position="361"/>
        <end position="512"/>
    </location>
</feature>
<comment type="similarity">
    <text evidence="1">Belongs to the sulfatase family.</text>
</comment>
<keyword evidence="5" id="KW-1185">Reference proteome</keyword>
<dbReference type="PROSITE" id="PS00523">
    <property type="entry name" value="SULFATASE_1"/>
    <property type="match status" value="1"/>
</dbReference>
<dbReference type="Pfam" id="PF16347">
    <property type="entry name" value="SGSH_C"/>
    <property type="match status" value="1"/>
</dbReference>
<sequence>MNDRKNLTLLLLLTLILPTILVAQKKQRPNIVYIMSDDHAYQAVSAYGHGLNHTPNIDRLAKEGIMFTRATVTNSLCAPSRAVLLTGKHSFINGKIDNEASFDWSQDNFAKILQRNGYQTALIGKIHMDGIPAGFDHSAVLIDQGEYYNPNFIVNGKKRQMTGYVSDLTTDMVLDWIDNRDPEKPFCVLYHQKAPHREWLPALRHIKQYTAMRFPEPATLFDDFQNRGTAAKTAEMNILKHMNWAGDSKIPPSLMDELGLKEYMSWDKAAFDNNLGRMSEKERATWDSVYMPIMADFRMHYPKMSQDELLRWRYQRYMQDYLGTVAAVDEGVGKLLDYLAENDLDENTIVVYTSDQGFYLGEHGWFDKRFMYEESLRTPLLVRYPQEIAPGRKSDALVQNLDFAPTLLDFAGVKPPKDMQGESFRPLATGDTQKWRDVVYYTYYEYPSIHMVKRHYGIRTDRYKLIHFYYDVDEWELYDLEKDPAELNNIFDDPSYSDVRKMMIDKLKTVRERYHDSPENDQRFLQKKG</sequence>
<reference evidence="5" key="1">
    <citation type="journal article" date="2019" name="Int. J. Syst. Evol. Microbiol.">
        <title>The Global Catalogue of Microorganisms (GCM) 10K type strain sequencing project: providing services to taxonomists for standard genome sequencing and annotation.</title>
        <authorList>
            <consortium name="The Broad Institute Genomics Platform"/>
            <consortium name="The Broad Institute Genome Sequencing Center for Infectious Disease"/>
            <person name="Wu L."/>
            <person name="Ma J."/>
        </authorList>
    </citation>
    <scope>NUCLEOTIDE SEQUENCE [LARGE SCALE GENOMIC DNA]</scope>
    <source>
        <strain evidence="5">KCTC 42662</strain>
    </source>
</reference>
<dbReference type="EMBL" id="JBHULR010000003">
    <property type="protein sequence ID" value="MFD2546687.1"/>
    <property type="molecule type" value="Genomic_DNA"/>
</dbReference>
<dbReference type="InterPro" id="IPR032506">
    <property type="entry name" value="SGSH_C"/>
</dbReference>
<evidence type="ECO:0000259" key="3">
    <source>
        <dbReference type="Pfam" id="PF16347"/>
    </source>
</evidence>
<dbReference type="Gene3D" id="3.40.720.10">
    <property type="entry name" value="Alkaline Phosphatase, subunit A"/>
    <property type="match status" value="1"/>
</dbReference>
<comment type="caution">
    <text evidence="4">The sequence shown here is derived from an EMBL/GenBank/DDBJ whole genome shotgun (WGS) entry which is preliminary data.</text>
</comment>
<evidence type="ECO:0000313" key="4">
    <source>
        <dbReference type="EMBL" id="MFD2546687.1"/>
    </source>
</evidence>
<dbReference type="SUPFAM" id="SSF53649">
    <property type="entry name" value="Alkaline phosphatase-like"/>
    <property type="match status" value="1"/>
</dbReference>
<dbReference type="InterPro" id="IPR024607">
    <property type="entry name" value="Sulfatase_CS"/>
</dbReference>
<dbReference type="RefSeq" id="WP_380900726.1">
    <property type="nucleotide sequence ID" value="NZ_JBHULR010000003.1"/>
</dbReference>
<evidence type="ECO:0000313" key="5">
    <source>
        <dbReference type="Proteomes" id="UP001597545"/>
    </source>
</evidence>
<evidence type="ECO:0000256" key="2">
    <source>
        <dbReference type="ARBA" id="ARBA00022801"/>
    </source>
</evidence>
<keyword evidence="2" id="KW-0378">Hydrolase</keyword>
<organism evidence="4 5">
    <name type="scientific">Sphingobacterium suaedae</name>
    <dbReference type="NCBI Taxonomy" id="1686402"/>
    <lineage>
        <taxon>Bacteria</taxon>
        <taxon>Pseudomonadati</taxon>
        <taxon>Bacteroidota</taxon>
        <taxon>Sphingobacteriia</taxon>
        <taxon>Sphingobacteriales</taxon>
        <taxon>Sphingobacteriaceae</taxon>
        <taxon>Sphingobacterium</taxon>
    </lineage>
</organism>
<dbReference type="Proteomes" id="UP001597545">
    <property type="component" value="Unassembled WGS sequence"/>
</dbReference>
<dbReference type="PANTHER" id="PTHR43108">
    <property type="entry name" value="N-ACETYLGLUCOSAMINE-6-SULFATASE FAMILY MEMBER"/>
    <property type="match status" value="1"/>
</dbReference>
<protein>
    <submittedName>
        <fullName evidence="4">Sulfatase</fullName>
    </submittedName>
</protein>
<dbReference type="PANTHER" id="PTHR43108:SF6">
    <property type="entry name" value="N-SULPHOGLUCOSAMINE SULPHOHYDROLASE"/>
    <property type="match status" value="1"/>
</dbReference>